<accession>A0AAD5L1K5</accession>
<dbReference type="GO" id="GO:0140326">
    <property type="term" value="F:ATPase-coupled intramembrane lipid transporter activity"/>
    <property type="evidence" value="ECO:0007669"/>
    <property type="project" value="TreeGrafter"/>
</dbReference>
<dbReference type="GO" id="GO:0005783">
    <property type="term" value="C:endoplasmic reticulum"/>
    <property type="evidence" value="ECO:0007669"/>
    <property type="project" value="TreeGrafter"/>
</dbReference>
<dbReference type="EMBL" id="WJBH02000009">
    <property type="protein sequence ID" value="KAI9553580.1"/>
    <property type="molecule type" value="Genomic_DNA"/>
</dbReference>
<dbReference type="GO" id="GO:0005886">
    <property type="term" value="C:plasma membrane"/>
    <property type="evidence" value="ECO:0007669"/>
    <property type="project" value="TreeGrafter"/>
</dbReference>
<dbReference type="Proteomes" id="UP000820818">
    <property type="component" value="Linkage Group LG9"/>
</dbReference>
<dbReference type="InterPro" id="IPR023214">
    <property type="entry name" value="HAD_sf"/>
</dbReference>
<dbReference type="GO" id="GO:0045332">
    <property type="term" value="P:phospholipid translocation"/>
    <property type="evidence" value="ECO:0007669"/>
    <property type="project" value="TreeGrafter"/>
</dbReference>
<dbReference type="SUPFAM" id="SSF56784">
    <property type="entry name" value="HAD-like"/>
    <property type="match status" value="1"/>
</dbReference>
<name>A0AAD5L1K5_9CRUS</name>
<sequence>MASFFQLGLRTLTIASRRLNSEEYQEIENLLKDASQSMTNREEELARSFDAQLTLLGTTGVEDQLQEEVQETLESLKDAGIKIWVLTTGNRC</sequence>
<dbReference type="AlphaFoldDB" id="A0AAD5L1K5"/>
<keyword evidence="2" id="KW-1185">Reference proteome</keyword>
<organism evidence="1 2">
    <name type="scientific">Daphnia sinensis</name>
    <dbReference type="NCBI Taxonomy" id="1820382"/>
    <lineage>
        <taxon>Eukaryota</taxon>
        <taxon>Metazoa</taxon>
        <taxon>Ecdysozoa</taxon>
        <taxon>Arthropoda</taxon>
        <taxon>Crustacea</taxon>
        <taxon>Branchiopoda</taxon>
        <taxon>Diplostraca</taxon>
        <taxon>Cladocera</taxon>
        <taxon>Anomopoda</taxon>
        <taxon>Daphniidae</taxon>
        <taxon>Daphnia</taxon>
        <taxon>Daphnia similis group</taxon>
    </lineage>
</organism>
<dbReference type="InterPro" id="IPR036412">
    <property type="entry name" value="HAD-like_sf"/>
</dbReference>
<evidence type="ECO:0000313" key="1">
    <source>
        <dbReference type="EMBL" id="KAI9553580.1"/>
    </source>
</evidence>
<gene>
    <name evidence="1" type="ORF">GHT06_021500</name>
</gene>
<reference evidence="1 2" key="1">
    <citation type="submission" date="2022-05" db="EMBL/GenBank/DDBJ databases">
        <title>A multi-omics perspective on studying reproductive biology in Daphnia sinensis.</title>
        <authorList>
            <person name="Jia J."/>
        </authorList>
    </citation>
    <scope>NUCLEOTIDE SEQUENCE [LARGE SCALE GENOMIC DNA]</scope>
    <source>
        <strain evidence="1 2">WSL</strain>
    </source>
</reference>
<dbReference type="PANTHER" id="PTHR24092">
    <property type="entry name" value="PROBABLE PHOSPHOLIPID-TRANSPORTING ATPASE"/>
    <property type="match status" value="1"/>
</dbReference>
<dbReference type="Gene3D" id="3.40.50.1000">
    <property type="entry name" value="HAD superfamily/HAD-like"/>
    <property type="match status" value="1"/>
</dbReference>
<proteinExistence type="predicted"/>
<protein>
    <submittedName>
        <fullName evidence="1">Uncharacterized protein</fullName>
    </submittedName>
</protein>
<comment type="caution">
    <text evidence="1">The sequence shown here is derived from an EMBL/GenBank/DDBJ whole genome shotgun (WGS) entry which is preliminary data.</text>
</comment>
<dbReference type="PANTHER" id="PTHR24092:SF175">
    <property type="entry name" value="PHOSPHOLIPID-TRANSPORTING ATPASE"/>
    <property type="match status" value="1"/>
</dbReference>
<evidence type="ECO:0000313" key="2">
    <source>
        <dbReference type="Proteomes" id="UP000820818"/>
    </source>
</evidence>